<proteinExistence type="predicted"/>
<dbReference type="InterPro" id="IPR032710">
    <property type="entry name" value="NTF2-like_dom_sf"/>
</dbReference>
<evidence type="ECO:0008006" key="2">
    <source>
        <dbReference type="Google" id="ProtNLM"/>
    </source>
</evidence>
<gene>
    <name evidence="1" type="ORF">OHA22_22110</name>
</gene>
<reference evidence="1" key="1">
    <citation type="submission" date="2022-10" db="EMBL/GenBank/DDBJ databases">
        <title>The complete genomes of actinobacterial strains from the NBC collection.</title>
        <authorList>
            <person name="Joergensen T.S."/>
            <person name="Alvarez Arevalo M."/>
            <person name="Sterndorff E.B."/>
            <person name="Faurdal D."/>
            <person name="Vuksanovic O."/>
            <person name="Mourched A.-S."/>
            <person name="Charusanti P."/>
            <person name="Shaw S."/>
            <person name="Blin K."/>
            <person name="Weber T."/>
        </authorList>
    </citation>
    <scope>NUCLEOTIDE SEQUENCE</scope>
    <source>
        <strain evidence="1">NBC_00093</strain>
    </source>
</reference>
<organism evidence="1">
    <name type="scientific">Streptomyces sp. NBC_00093</name>
    <dbReference type="NCBI Taxonomy" id="2975649"/>
    <lineage>
        <taxon>Bacteria</taxon>
        <taxon>Bacillati</taxon>
        <taxon>Actinomycetota</taxon>
        <taxon>Actinomycetes</taxon>
        <taxon>Kitasatosporales</taxon>
        <taxon>Streptomycetaceae</taxon>
        <taxon>Streptomyces</taxon>
    </lineage>
</organism>
<accession>A0AAU2A381</accession>
<name>A0AAU2A381_9ACTN</name>
<dbReference type="SUPFAM" id="SSF54427">
    <property type="entry name" value="NTF2-like"/>
    <property type="match status" value="1"/>
</dbReference>
<dbReference type="EMBL" id="CP108222">
    <property type="protein sequence ID" value="WTT18045.1"/>
    <property type="molecule type" value="Genomic_DNA"/>
</dbReference>
<evidence type="ECO:0000313" key="1">
    <source>
        <dbReference type="EMBL" id="WTT18045.1"/>
    </source>
</evidence>
<dbReference type="Gene3D" id="3.10.450.50">
    <property type="match status" value="1"/>
</dbReference>
<protein>
    <recommendedName>
        <fullName evidence="2">SnoaL-like domain-containing protein</fullName>
    </recommendedName>
</protein>
<dbReference type="AlphaFoldDB" id="A0AAU2A381"/>
<sequence>MKDRAKVEDLLVTSDLLVQTSETAWKHVHAEYVDIIDDILATLAPSGPYAYTVSPSVEEGKELPTQRIVTTFDEIAASYRGMHRFAAVVAIRPVAEINSSWYTFVSGRGRGRLKTTGEESERPVVVIFPTMGSEGITGELFWGRTQQDSMPGDPADGALASRYSVAELHGTLLDAYRKGDVDAIVEKAHPEIQGGVRDYVSHSGTLPEMHTKDDLRAHLEAFYDAYSVRSIEVVQRHFDDWFFFHELRWTVEARQGADAGQSFRYHTAEYAEVSAAGLVVAHIGHGTDQIRLGRRP</sequence>